<evidence type="ECO:0000256" key="7">
    <source>
        <dbReference type="ARBA" id="ARBA00023136"/>
    </source>
</evidence>
<evidence type="ECO:0000313" key="12">
    <source>
        <dbReference type="Proteomes" id="UP001328107"/>
    </source>
</evidence>
<dbReference type="PANTHER" id="PTHR12371">
    <property type="entry name" value="TRANSLOCATION ASSOCIATED MEMBRANE PROTEIN"/>
    <property type="match status" value="1"/>
</dbReference>
<feature type="transmembrane region" description="Helical" evidence="9">
    <location>
        <begin position="39"/>
        <end position="61"/>
    </location>
</feature>
<keyword evidence="5" id="KW-0653">Protein transport</keyword>
<feature type="transmembrane region" description="Helical" evidence="9">
    <location>
        <begin position="240"/>
        <end position="262"/>
    </location>
</feature>
<dbReference type="Pfam" id="PF03798">
    <property type="entry name" value="TRAM_LAG1_CLN8"/>
    <property type="match status" value="1"/>
</dbReference>
<proteinExistence type="inferred from homology"/>
<dbReference type="PANTHER" id="PTHR12371:SF11">
    <property type="entry name" value="TRANSLOCATING CHAIN-ASSOCIATED MEMBRANE PROTEIN"/>
    <property type="match status" value="1"/>
</dbReference>
<evidence type="ECO:0000256" key="4">
    <source>
        <dbReference type="ARBA" id="ARBA00022692"/>
    </source>
</evidence>
<feature type="transmembrane region" description="Helical" evidence="9">
    <location>
        <begin position="94"/>
        <end position="113"/>
    </location>
</feature>
<dbReference type="InterPro" id="IPR006634">
    <property type="entry name" value="TLC-dom"/>
</dbReference>
<feature type="domain" description="TLC" evidence="10">
    <location>
        <begin position="134"/>
        <end position="348"/>
    </location>
</feature>
<dbReference type="GO" id="GO:0045048">
    <property type="term" value="P:protein insertion into ER membrane"/>
    <property type="evidence" value="ECO:0007669"/>
    <property type="project" value="TreeGrafter"/>
</dbReference>
<dbReference type="InterPro" id="IPR016447">
    <property type="entry name" value="Translocation_assoc_membrane"/>
</dbReference>
<keyword evidence="3" id="KW-0813">Transport</keyword>
<sequence length="377" mass="43552">ASFSMGVETRRLIKKTNKNSPPILSHEFVIQNHGDITSVILMIVFLGFMWQQTSAIAQVFVLPQYNETINKTTADNQLVISEGFRVGLRDVFTVLFYTVACVTVHAVIQEYVIDKLIKKICRDSKLSVSKTKLVKLNESGQLFVFWAYTLGHAIWCMMDFFQSQTDITKLWLDYPEEHRVMPLRTKFFFIVQLAYWLHSFPEFYLQKYKGEEMKERTTPILIHVAAISAGYALNFNRITLVLLAFEAFVGFIFHAARFLHIIECKNTSQKLFRVFNIVFVISRVVETLLAAVVFWHGFKVNETPFIDIAEGNFNTSFIRLNALFGVVVLQGYQFALFALFHFGRIRESWSKKAKKSQSTTITPTPKTTKTKKEKKDE</sequence>
<evidence type="ECO:0000256" key="8">
    <source>
        <dbReference type="SAM" id="MobiDB-lite"/>
    </source>
</evidence>
<dbReference type="GO" id="GO:0006616">
    <property type="term" value="P:SRP-dependent cotranslational protein targeting to membrane, translocation"/>
    <property type="evidence" value="ECO:0007669"/>
    <property type="project" value="InterPro"/>
</dbReference>
<feature type="transmembrane region" description="Helical" evidence="9">
    <location>
        <begin position="318"/>
        <end position="342"/>
    </location>
</feature>
<evidence type="ECO:0000256" key="6">
    <source>
        <dbReference type="ARBA" id="ARBA00022989"/>
    </source>
</evidence>
<feature type="compositionally biased region" description="Basic residues" evidence="8">
    <location>
        <begin position="368"/>
        <end position="377"/>
    </location>
</feature>
<keyword evidence="7 9" id="KW-0472">Membrane</keyword>
<evidence type="ECO:0000256" key="1">
    <source>
        <dbReference type="ARBA" id="ARBA00004141"/>
    </source>
</evidence>
<comment type="similarity">
    <text evidence="2">Belongs to the TRAM family.</text>
</comment>
<evidence type="ECO:0000256" key="2">
    <source>
        <dbReference type="ARBA" id="ARBA00005999"/>
    </source>
</evidence>
<reference evidence="12" key="1">
    <citation type="submission" date="2022-10" db="EMBL/GenBank/DDBJ databases">
        <title>Genome assembly of Pristionchus species.</title>
        <authorList>
            <person name="Yoshida K."/>
            <person name="Sommer R.J."/>
        </authorList>
    </citation>
    <scope>NUCLEOTIDE SEQUENCE [LARGE SCALE GENOMIC DNA]</scope>
    <source>
        <strain evidence="12">RS5460</strain>
    </source>
</reference>
<name>A0AAN5CNH0_9BILA</name>
<keyword evidence="4 9" id="KW-0812">Transmembrane</keyword>
<evidence type="ECO:0000256" key="5">
    <source>
        <dbReference type="ARBA" id="ARBA00022927"/>
    </source>
</evidence>
<dbReference type="Proteomes" id="UP001328107">
    <property type="component" value="Unassembled WGS sequence"/>
</dbReference>
<evidence type="ECO:0000259" key="10">
    <source>
        <dbReference type="SMART" id="SM00724"/>
    </source>
</evidence>
<accession>A0AAN5CNH0</accession>
<feature type="transmembrane region" description="Helical" evidence="9">
    <location>
        <begin position="142"/>
        <end position="161"/>
    </location>
</feature>
<evidence type="ECO:0000313" key="11">
    <source>
        <dbReference type="EMBL" id="GMR47721.1"/>
    </source>
</evidence>
<dbReference type="EMBL" id="BTRK01000004">
    <property type="protein sequence ID" value="GMR47721.1"/>
    <property type="molecule type" value="Genomic_DNA"/>
</dbReference>
<feature type="region of interest" description="Disordered" evidence="8">
    <location>
        <begin position="351"/>
        <end position="377"/>
    </location>
</feature>
<evidence type="ECO:0000256" key="3">
    <source>
        <dbReference type="ARBA" id="ARBA00022448"/>
    </source>
</evidence>
<keyword evidence="6 9" id="KW-1133">Transmembrane helix</keyword>
<organism evidence="11 12">
    <name type="scientific">Pristionchus mayeri</name>
    <dbReference type="NCBI Taxonomy" id="1317129"/>
    <lineage>
        <taxon>Eukaryota</taxon>
        <taxon>Metazoa</taxon>
        <taxon>Ecdysozoa</taxon>
        <taxon>Nematoda</taxon>
        <taxon>Chromadorea</taxon>
        <taxon>Rhabditida</taxon>
        <taxon>Rhabditina</taxon>
        <taxon>Diplogasteromorpha</taxon>
        <taxon>Diplogasteroidea</taxon>
        <taxon>Neodiplogasteridae</taxon>
        <taxon>Pristionchus</taxon>
    </lineage>
</organism>
<comment type="subcellular location">
    <subcellularLocation>
        <location evidence="1">Membrane</location>
        <topology evidence="1">Multi-pass membrane protein</topology>
    </subcellularLocation>
</comment>
<feature type="non-terminal residue" evidence="11">
    <location>
        <position position="1"/>
    </location>
</feature>
<feature type="transmembrane region" description="Helical" evidence="9">
    <location>
        <begin position="274"/>
        <end position="298"/>
    </location>
</feature>
<comment type="caution">
    <text evidence="11">The sequence shown here is derived from an EMBL/GenBank/DDBJ whole genome shotgun (WGS) entry which is preliminary data.</text>
</comment>
<keyword evidence="12" id="KW-1185">Reference proteome</keyword>
<protein>
    <recommendedName>
        <fullName evidence="10">TLC domain-containing protein</fullName>
    </recommendedName>
</protein>
<evidence type="ECO:0000256" key="9">
    <source>
        <dbReference type="SAM" id="Phobius"/>
    </source>
</evidence>
<gene>
    <name evidence="11" type="ORF">PMAYCL1PPCAC_17916</name>
</gene>
<feature type="compositionally biased region" description="Low complexity" evidence="8">
    <location>
        <begin position="356"/>
        <end position="367"/>
    </location>
</feature>
<dbReference type="AlphaFoldDB" id="A0AAN5CNH0"/>
<dbReference type="GO" id="GO:0005789">
    <property type="term" value="C:endoplasmic reticulum membrane"/>
    <property type="evidence" value="ECO:0007669"/>
    <property type="project" value="TreeGrafter"/>
</dbReference>
<dbReference type="SMART" id="SM00724">
    <property type="entry name" value="TLC"/>
    <property type="match status" value="1"/>
</dbReference>